<evidence type="ECO:0000313" key="1">
    <source>
        <dbReference type="EMBL" id="AXC11138.1"/>
    </source>
</evidence>
<accession>A0A2Z5FWA4</accession>
<evidence type="ECO:0000313" key="2">
    <source>
        <dbReference type="Proteomes" id="UP000253606"/>
    </source>
</evidence>
<dbReference type="EMBL" id="CP030840">
    <property type="protein sequence ID" value="AXC11138.1"/>
    <property type="molecule type" value="Genomic_DNA"/>
</dbReference>
<keyword evidence="2" id="KW-1185">Reference proteome</keyword>
<gene>
    <name evidence="1" type="ORF">ACPOL_1796</name>
</gene>
<name>A0A2Z5FWA4_9BACT</name>
<proteinExistence type="predicted"/>
<dbReference type="Proteomes" id="UP000253606">
    <property type="component" value="Chromosome"/>
</dbReference>
<organism evidence="1 2">
    <name type="scientific">Acidisarcina polymorpha</name>
    <dbReference type="NCBI Taxonomy" id="2211140"/>
    <lineage>
        <taxon>Bacteria</taxon>
        <taxon>Pseudomonadati</taxon>
        <taxon>Acidobacteriota</taxon>
        <taxon>Terriglobia</taxon>
        <taxon>Terriglobales</taxon>
        <taxon>Acidobacteriaceae</taxon>
        <taxon>Acidisarcina</taxon>
    </lineage>
</organism>
<protein>
    <submittedName>
        <fullName evidence="1">Uncharacterized protein</fullName>
    </submittedName>
</protein>
<reference evidence="1 2" key="1">
    <citation type="journal article" date="2018" name="Front. Microbiol.">
        <title>Hydrolytic Capabilities as a Key to Environmental Success: Chitinolytic and Cellulolytic Acidobacteria From Acidic Sub-arctic Soils and Boreal Peatlands.</title>
        <authorList>
            <person name="Belova S.E."/>
            <person name="Ravin N.V."/>
            <person name="Pankratov T.A."/>
            <person name="Rakitin A.L."/>
            <person name="Ivanova A.A."/>
            <person name="Beletsky A.V."/>
            <person name="Mardanov A.V."/>
            <person name="Sinninghe Damste J.S."/>
            <person name="Dedysh S.N."/>
        </authorList>
    </citation>
    <scope>NUCLEOTIDE SEQUENCE [LARGE SCALE GENOMIC DNA]</scope>
    <source>
        <strain evidence="1 2">SBC82</strain>
    </source>
</reference>
<dbReference type="AlphaFoldDB" id="A0A2Z5FWA4"/>
<sequence>MPRSLLFFSTKPVASMAAYPTRYAFHSSECEANLKVPKQIALLEPVTWSCGGLILLRPKHLQYGIIAS</sequence>
<dbReference type="KEGG" id="abas:ACPOL_1796"/>